<proteinExistence type="predicted"/>
<name>A0ACC7NWP9_9BACL</name>
<gene>
    <name evidence="1" type="ORF">ACI1P1_09290</name>
</gene>
<comment type="caution">
    <text evidence="1">The sequence shown here is derived from an EMBL/GenBank/DDBJ whole genome shotgun (WGS) entry which is preliminary data.</text>
</comment>
<organism evidence="1 2">
    <name type="scientific">Paenibacillus mesotrionivorans</name>
    <dbReference type="NCBI Taxonomy" id="3160968"/>
    <lineage>
        <taxon>Bacteria</taxon>
        <taxon>Bacillati</taxon>
        <taxon>Bacillota</taxon>
        <taxon>Bacilli</taxon>
        <taxon>Bacillales</taxon>
        <taxon>Paenibacillaceae</taxon>
        <taxon>Paenibacillus</taxon>
    </lineage>
</organism>
<accession>A0ACC7NWP9</accession>
<dbReference type="Proteomes" id="UP001631969">
    <property type="component" value="Unassembled WGS sequence"/>
</dbReference>
<sequence length="285" mass="32751">MNNIGEFEFQTYPPHALMDLKFYYCGTENCVPGHSVGPMLRDYYKIHYIHSGTGIYSTGGQTYKLEAGQGFLVFPEELSYYCADKEEPWTYSWVAFNGLQVEQILKQSALSVTCPVFDIAHHDEYIRSCFIEMFKADEPGFNRELRLQGALYSFLAAILSPDRSSRSREDMQAHYISRVISLIQQNYATHVHIETIAQTLGLNRKYLSKMFKQEMGITPQQYLIQFRMNRACELLQNPILTVGEVASSVGYADQLLFSKIFKRTMAVSPREYRQSRLAELSPAAY</sequence>
<dbReference type="EMBL" id="JBJURJ010000005">
    <property type="protein sequence ID" value="MFM9328480.1"/>
    <property type="molecule type" value="Genomic_DNA"/>
</dbReference>
<protein>
    <submittedName>
        <fullName evidence="1">AraC family transcriptional regulator</fullName>
    </submittedName>
</protein>
<evidence type="ECO:0000313" key="2">
    <source>
        <dbReference type="Proteomes" id="UP001631969"/>
    </source>
</evidence>
<evidence type="ECO:0000313" key="1">
    <source>
        <dbReference type="EMBL" id="MFM9328480.1"/>
    </source>
</evidence>
<reference evidence="1" key="1">
    <citation type="submission" date="2024-12" db="EMBL/GenBank/DDBJ databases">
        <authorList>
            <person name="Wu N."/>
        </authorList>
    </citation>
    <scope>NUCLEOTIDE SEQUENCE</scope>
    <source>
        <strain evidence="1">P15</strain>
    </source>
</reference>
<keyword evidence="2" id="KW-1185">Reference proteome</keyword>